<dbReference type="Proteomes" id="UP000182444">
    <property type="component" value="Chromosome 1C"/>
</dbReference>
<accession>A0A1D8NA24</accession>
<protein>
    <submittedName>
        <fullName evidence="1">Uncharacterized protein</fullName>
    </submittedName>
</protein>
<evidence type="ECO:0000313" key="2">
    <source>
        <dbReference type="Proteomes" id="UP000182444"/>
    </source>
</evidence>
<proteinExistence type="predicted"/>
<reference evidence="1 2" key="1">
    <citation type="journal article" date="2016" name="PLoS ONE">
        <title>Sequence Assembly of Yarrowia lipolytica Strain W29/CLIB89 Shows Transposable Element Diversity.</title>
        <authorList>
            <person name="Magnan C."/>
            <person name="Yu J."/>
            <person name="Chang I."/>
            <person name="Jahn E."/>
            <person name="Kanomata Y."/>
            <person name="Wu J."/>
            <person name="Zeller M."/>
            <person name="Oakes M."/>
            <person name="Baldi P."/>
            <person name="Sandmeyer S."/>
        </authorList>
    </citation>
    <scope>NUCLEOTIDE SEQUENCE [LARGE SCALE GENOMIC DNA]</scope>
    <source>
        <strain evidence="2">CLIB89(W29)</strain>
    </source>
</reference>
<name>A0A1D8NA24_YARLL</name>
<dbReference type="RefSeq" id="XP_068138342.1">
    <property type="nucleotide sequence ID" value="XM_068282241.1"/>
</dbReference>
<dbReference type="VEuPathDB" id="FungiDB:YALI1_C10133g"/>
<dbReference type="AlphaFoldDB" id="A0A1D8NA24"/>
<dbReference type="EMBL" id="CP017555">
    <property type="protein sequence ID" value="AOW02485.1"/>
    <property type="molecule type" value="Genomic_DNA"/>
</dbReference>
<organism evidence="1 2">
    <name type="scientific">Yarrowia lipolytica</name>
    <name type="common">Candida lipolytica</name>
    <dbReference type="NCBI Taxonomy" id="4952"/>
    <lineage>
        <taxon>Eukaryota</taxon>
        <taxon>Fungi</taxon>
        <taxon>Dikarya</taxon>
        <taxon>Ascomycota</taxon>
        <taxon>Saccharomycotina</taxon>
        <taxon>Dipodascomycetes</taxon>
        <taxon>Dipodascales</taxon>
        <taxon>Dipodascales incertae sedis</taxon>
        <taxon>Yarrowia</taxon>
    </lineage>
</organism>
<sequence>MLYLFQGDWAITTQSTWLIRLDGEWGVDQEWSSRTVEARAWTRLFAVQLGTLRNRQIKGSKSENQRATLPKNNL</sequence>
<gene>
    <name evidence="1" type="ORF">YALI1_C10133g</name>
</gene>
<evidence type="ECO:0000313" key="1">
    <source>
        <dbReference type="EMBL" id="AOW02485.1"/>
    </source>
</evidence>
<dbReference type="GeneID" id="94582879"/>